<dbReference type="AlphaFoldDB" id="A0A7S9PVN3"/>
<dbReference type="Proteomes" id="UP000594364">
    <property type="component" value="Chromosome 3"/>
</dbReference>
<feature type="compositionally biased region" description="Basic and acidic residues" evidence="1">
    <location>
        <begin position="95"/>
        <end position="114"/>
    </location>
</feature>
<dbReference type="OrthoDB" id="4120617at2759"/>
<keyword evidence="2" id="KW-1133">Transmembrane helix</keyword>
<gene>
    <name evidence="3" type="ORF">C2857_003466</name>
</gene>
<feature type="region of interest" description="Disordered" evidence="1">
    <location>
        <begin position="148"/>
        <end position="172"/>
    </location>
</feature>
<feature type="region of interest" description="Disordered" evidence="1">
    <location>
        <begin position="196"/>
        <end position="234"/>
    </location>
</feature>
<evidence type="ECO:0000256" key="2">
    <source>
        <dbReference type="SAM" id="Phobius"/>
    </source>
</evidence>
<sequence>MQAAPRRPPWFTSGSLNGEWRRRQVPKTAIARESRVKMAGRVSTRALIIILTTIIPSALLIALAAALCCRARRRRARLFKRGITPIDDEEIQSWKVDRRASEKPSENETTHDQQSRTGSYQGHRPSASLGSIPKPAGVIIYHNSLHHSSRLSEDRPMMPPTPSQDSMDLPPVPVLARAPNSRPGLTDETVQGEDAFISQPKRHTARLAKSPPSPLHARSKSTRATISPRDSWYGQSVDHHLPPRRSADTFFPTTQLADRDVYSSHSTPPRRGSTDEDILLSGLSPRPLIHKSEIGRAIG</sequence>
<dbReference type="EMBL" id="CP031387">
    <property type="protein sequence ID" value="QPH00170.1"/>
    <property type="molecule type" value="Genomic_DNA"/>
</dbReference>
<proteinExistence type="predicted"/>
<keyword evidence="4" id="KW-1185">Reference proteome</keyword>
<reference evidence="3 4" key="1">
    <citation type="journal article" date="2018" name="PLoS Genet.">
        <title>Repeat elements organise 3D genome structure and mediate transcription in the filamentous fungus Epichloe festucae.</title>
        <authorList>
            <person name="Winter D.J."/>
            <person name="Ganley A.R.D."/>
            <person name="Young C.A."/>
            <person name="Liachko I."/>
            <person name="Schardl C.L."/>
            <person name="Dupont P.Y."/>
            <person name="Berry D."/>
            <person name="Ram A."/>
            <person name="Scott B."/>
            <person name="Cox M.P."/>
        </authorList>
    </citation>
    <scope>NUCLEOTIDE SEQUENCE [LARGE SCALE GENOMIC DNA]</scope>
    <source>
        <strain evidence="3 4">Fl1</strain>
    </source>
</reference>
<evidence type="ECO:0000313" key="3">
    <source>
        <dbReference type="EMBL" id="QPH00170.1"/>
    </source>
</evidence>
<feature type="region of interest" description="Disordered" evidence="1">
    <location>
        <begin position="258"/>
        <end position="279"/>
    </location>
</feature>
<name>A0A7S9PVN3_EPIFF</name>
<feature type="transmembrane region" description="Helical" evidence="2">
    <location>
        <begin position="46"/>
        <end position="69"/>
    </location>
</feature>
<keyword evidence="2" id="KW-0812">Transmembrane</keyword>
<protein>
    <submittedName>
        <fullName evidence="3">Uncharacterized protein</fullName>
    </submittedName>
</protein>
<feature type="region of interest" description="Disordered" evidence="1">
    <location>
        <begin position="95"/>
        <end position="133"/>
    </location>
</feature>
<accession>A0A7S9PVN3</accession>
<keyword evidence="2" id="KW-0472">Membrane</keyword>
<evidence type="ECO:0000313" key="4">
    <source>
        <dbReference type="Proteomes" id="UP000594364"/>
    </source>
</evidence>
<organism evidence="3 4">
    <name type="scientific">Epichloe festucae (strain Fl1)</name>
    <dbReference type="NCBI Taxonomy" id="877507"/>
    <lineage>
        <taxon>Eukaryota</taxon>
        <taxon>Fungi</taxon>
        <taxon>Dikarya</taxon>
        <taxon>Ascomycota</taxon>
        <taxon>Pezizomycotina</taxon>
        <taxon>Sordariomycetes</taxon>
        <taxon>Hypocreomycetidae</taxon>
        <taxon>Hypocreales</taxon>
        <taxon>Clavicipitaceae</taxon>
        <taxon>Epichloe</taxon>
    </lineage>
</organism>
<evidence type="ECO:0000256" key="1">
    <source>
        <dbReference type="SAM" id="MobiDB-lite"/>
    </source>
</evidence>